<evidence type="ECO:0000256" key="1">
    <source>
        <dbReference type="ARBA" id="ARBA00004651"/>
    </source>
</evidence>
<feature type="transmembrane region" description="Helical" evidence="6">
    <location>
        <begin position="142"/>
        <end position="164"/>
    </location>
</feature>
<feature type="transmembrane region" description="Helical" evidence="6">
    <location>
        <begin position="217"/>
        <end position="236"/>
    </location>
</feature>
<evidence type="ECO:0000256" key="4">
    <source>
        <dbReference type="ARBA" id="ARBA00022989"/>
    </source>
</evidence>
<dbReference type="Proteomes" id="UP000431080">
    <property type="component" value="Unassembled WGS sequence"/>
</dbReference>
<dbReference type="AlphaFoldDB" id="A0A6I2FC43"/>
<feature type="transmembrane region" description="Helical" evidence="6">
    <location>
        <begin position="66"/>
        <end position="90"/>
    </location>
</feature>
<evidence type="ECO:0000313" key="8">
    <source>
        <dbReference type="Proteomes" id="UP000431080"/>
    </source>
</evidence>
<keyword evidence="5 6" id="KW-0472">Membrane</keyword>
<dbReference type="InterPro" id="IPR019108">
    <property type="entry name" value="Caa3_assmbl_CtaG-rel"/>
</dbReference>
<proteinExistence type="predicted"/>
<dbReference type="GO" id="GO:0005886">
    <property type="term" value="C:plasma membrane"/>
    <property type="evidence" value="ECO:0007669"/>
    <property type="project" value="UniProtKB-SubCell"/>
</dbReference>
<sequence length="255" mass="26637">MELIVVAAAASAIAAYATGVVVSRRRGRPWPWPRPALWTAGVVLAAISAAGPLASAAEASFVAHMWAHLLGGMLAPLLLVLAAPVTLALRTLHVTPARRLSRLLRSGPARFVAHPVTALALSSGGLWLIYRTPVFEAMHADPLLRLVVHAHLLVAGCLFTAAIVGLDPRPHPSRRTLLAIVLVIAVASHGILAKHLAADPPAAVPADDAQAGAQLMYSLGGWVEAAVILVFCAQWYRAAGRRRASAPADAASLAR</sequence>
<keyword evidence="3 6" id="KW-0812">Transmembrane</keyword>
<accession>A0A6I2FC43</accession>
<comment type="subcellular location">
    <subcellularLocation>
        <location evidence="1">Cell membrane</location>
        <topology evidence="1">Multi-pass membrane protein</topology>
    </subcellularLocation>
</comment>
<reference evidence="7 8" key="1">
    <citation type="submission" date="2019-10" db="EMBL/GenBank/DDBJ databases">
        <authorList>
            <person name="Nie G."/>
            <person name="Ming H."/>
            <person name="Yi B."/>
        </authorList>
    </citation>
    <scope>NUCLEOTIDE SEQUENCE [LARGE SCALE GENOMIC DNA]</scope>
    <source>
        <strain evidence="7 8">CFH 90414</strain>
    </source>
</reference>
<keyword evidence="8" id="KW-1185">Reference proteome</keyword>
<feature type="transmembrane region" description="Helical" evidence="6">
    <location>
        <begin position="6"/>
        <end position="23"/>
    </location>
</feature>
<keyword evidence="4 6" id="KW-1133">Transmembrane helix</keyword>
<dbReference type="Pfam" id="PF09678">
    <property type="entry name" value="Caa3_CtaG"/>
    <property type="match status" value="1"/>
</dbReference>
<protein>
    <submittedName>
        <fullName evidence="7">Cytochrome c oxidase assembly protein</fullName>
    </submittedName>
</protein>
<dbReference type="EMBL" id="WJIF01000005">
    <property type="protein sequence ID" value="MRG60260.1"/>
    <property type="molecule type" value="Genomic_DNA"/>
</dbReference>
<evidence type="ECO:0000256" key="6">
    <source>
        <dbReference type="SAM" id="Phobius"/>
    </source>
</evidence>
<organism evidence="7 8">
    <name type="scientific">Agromyces agglutinans</name>
    <dbReference type="NCBI Taxonomy" id="2662258"/>
    <lineage>
        <taxon>Bacteria</taxon>
        <taxon>Bacillati</taxon>
        <taxon>Actinomycetota</taxon>
        <taxon>Actinomycetes</taxon>
        <taxon>Micrococcales</taxon>
        <taxon>Microbacteriaceae</taxon>
        <taxon>Agromyces</taxon>
    </lineage>
</organism>
<gene>
    <name evidence="7" type="ORF">GE115_10325</name>
</gene>
<comment type="caution">
    <text evidence="7">The sequence shown here is derived from an EMBL/GenBank/DDBJ whole genome shotgun (WGS) entry which is preliminary data.</text>
</comment>
<feature type="transmembrane region" description="Helical" evidence="6">
    <location>
        <begin position="111"/>
        <end position="130"/>
    </location>
</feature>
<evidence type="ECO:0000256" key="2">
    <source>
        <dbReference type="ARBA" id="ARBA00022475"/>
    </source>
</evidence>
<evidence type="ECO:0000313" key="7">
    <source>
        <dbReference type="EMBL" id="MRG60260.1"/>
    </source>
</evidence>
<evidence type="ECO:0000256" key="3">
    <source>
        <dbReference type="ARBA" id="ARBA00022692"/>
    </source>
</evidence>
<name>A0A6I2FC43_9MICO</name>
<keyword evidence="2" id="KW-1003">Cell membrane</keyword>
<feature type="transmembrane region" description="Helical" evidence="6">
    <location>
        <begin position="35"/>
        <end position="54"/>
    </location>
</feature>
<evidence type="ECO:0000256" key="5">
    <source>
        <dbReference type="ARBA" id="ARBA00023136"/>
    </source>
</evidence>
<feature type="transmembrane region" description="Helical" evidence="6">
    <location>
        <begin position="176"/>
        <end position="197"/>
    </location>
</feature>